<evidence type="ECO:0000313" key="2">
    <source>
        <dbReference type="Proteomes" id="UP000078503"/>
    </source>
</evidence>
<dbReference type="RefSeq" id="WP_068335805.1">
    <property type="nucleotide sequence ID" value="NZ_LVHF01000033.1"/>
</dbReference>
<protein>
    <recommendedName>
        <fullName evidence="3">1-(5-phosphoribosyl)-5-((5-phosphoribosylamino)methylideneamino)imidazole-4-carboxamide isomerase</fullName>
    </recommendedName>
</protein>
<reference evidence="1 2" key="1">
    <citation type="submission" date="2016-03" db="EMBL/GenBank/DDBJ databases">
        <title>Photobacterium proteolyticum sp. nov. a protease producing bacterium isolated from ocean sediments of Laizhou Bay.</title>
        <authorList>
            <person name="Li Y."/>
        </authorList>
    </citation>
    <scope>NUCLEOTIDE SEQUENCE [LARGE SCALE GENOMIC DNA]</scope>
    <source>
        <strain evidence="1 2">R-40508</strain>
    </source>
</reference>
<dbReference type="InterPro" id="IPR018680">
    <property type="entry name" value="DUF2164"/>
</dbReference>
<organism evidence="1 2">
    <name type="scientific">Photobacterium jeanii</name>
    <dbReference type="NCBI Taxonomy" id="858640"/>
    <lineage>
        <taxon>Bacteria</taxon>
        <taxon>Pseudomonadati</taxon>
        <taxon>Pseudomonadota</taxon>
        <taxon>Gammaproteobacteria</taxon>
        <taxon>Vibrionales</taxon>
        <taxon>Vibrionaceae</taxon>
        <taxon>Photobacterium</taxon>
    </lineage>
</organism>
<name>A0A178K3I8_9GAMM</name>
<dbReference type="Proteomes" id="UP000078503">
    <property type="component" value="Unassembled WGS sequence"/>
</dbReference>
<comment type="caution">
    <text evidence="1">The sequence shown here is derived from an EMBL/GenBank/DDBJ whole genome shotgun (WGS) entry which is preliminary data.</text>
</comment>
<gene>
    <name evidence="1" type="ORF">A3K86_20270</name>
</gene>
<evidence type="ECO:0000313" key="1">
    <source>
        <dbReference type="EMBL" id="OAN11294.1"/>
    </source>
</evidence>
<proteinExistence type="predicted"/>
<evidence type="ECO:0008006" key="3">
    <source>
        <dbReference type="Google" id="ProtNLM"/>
    </source>
</evidence>
<accession>A0A178K3I8</accession>
<dbReference type="AlphaFoldDB" id="A0A178K3I8"/>
<sequence>MSKITLSNDQKNILVSKLQNYFEQELDQDLGQFDAEFLLDFIAKEFGSHFYNQGLYDAQAILDRRVDEIKESIYELEQIVD</sequence>
<dbReference type="Pfam" id="PF09932">
    <property type="entry name" value="DUF2164"/>
    <property type="match status" value="1"/>
</dbReference>
<dbReference type="EMBL" id="LVHF01000033">
    <property type="protein sequence ID" value="OAN11294.1"/>
    <property type="molecule type" value="Genomic_DNA"/>
</dbReference>
<dbReference type="OrthoDB" id="6629495at2"/>
<keyword evidence="2" id="KW-1185">Reference proteome</keyword>